<evidence type="ECO:0000313" key="1">
    <source>
        <dbReference type="EMBL" id="SUM33044.1"/>
    </source>
</evidence>
<dbReference type="GO" id="GO:0004591">
    <property type="term" value="F:oxoglutarate dehydrogenase (succinyl-transferring) activity"/>
    <property type="evidence" value="ECO:0007669"/>
    <property type="project" value="UniProtKB-EC"/>
</dbReference>
<reference evidence="1 2" key="1">
    <citation type="submission" date="2018-06" db="EMBL/GenBank/DDBJ databases">
        <authorList>
            <consortium name="Pathogen Informatics"/>
            <person name="Doyle S."/>
        </authorList>
    </citation>
    <scope>NUCLEOTIDE SEQUENCE [LARGE SCALE GENOMIC DNA]</scope>
    <source>
        <strain evidence="1 2">NCTC12195</strain>
    </source>
</reference>
<dbReference type="AlphaFoldDB" id="A0A380FIN1"/>
<gene>
    <name evidence="1" type="primary">sucA_2</name>
    <name evidence="1" type="ORF">NCTC12195_02497</name>
</gene>
<keyword evidence="1" id="KW-0560">Oxidoreductase</keyword>
<dbReference type="EMBL" id="UHDK01000001">
    <property type="protein sequence ID" value="SUM33044.1"/>
    <property type="molecule type" value="Genomic_DNA"/>
</dbReference>
<evidence type="ECO:0000313" key="2">
    <source>
        <dbReference type="Proteomes" id="UP000255277"/>
    </source>
</evidence>
<proteinExistence type="predicted"/>
<protein>
    <submittedName>
        <fullName evidence="1">2-oxoglutarate dehydrogenase E1</fullName>
        <ecNumber evidence="1">1.2.4.2</ecNumber>
    </submittedName>
</protein>
<name>A0A380FIN1_STAGA</name>
<dbReference type="EC" id="1.2.4.2" evidence="1"/>
<organism evidence="1 2">
    <name type="scientific">Staphylococcus gallinarum</name>
    <dbReference type="NCBI Taxonomy" id="1293"/>
    <lineage>
        <taxon>Bacteria</taxon>
        <taxon>Bacillati</taxon>
        <taxon>Bacillota</taxon>
        <taxon>Bacilli</taxon>
        <taxon>Bacillales</taxon>
        <taxon>Staphylococcaceae</taxon>
        <taxon>Staphylococcus</taxon>
    </lineage>
</organism>
<accession>A0A380FIN1</accession>
<dbReference type="Proteomes" id="UP000255277">
    <property type="component" value="Unassembled WGS sequence"/>
</dbReference>
<sequence length="41" mass="4818">MFLYGKQLVNEGIITEDQMNQIIDDVQKTLRAAHDKIDKKR</sequence>